<organism evidence="1 2">
    <name type="scientific">Vanrija albida</name>
    <dbReference type="NCBI Taxonomy" id="181172"/>
    <lineage>
        <taxon>Eukaryota</taxon>
        <taxon>Fungi</taxon>
        <taxon>Dikarya</taxon>
        <taxon>Basidiomycota</taxon>
        <taxon>Agaricomycotina</taxon>
        <taxon>Tremellomycetes</taxon>
        <taxon>Trichosporonales</taxon>
        <taxon>Trichosporonaceae</taxon>
        <taxon>Vanrija</taxon>
    </lineage>
</organism>
<protein>
    <recommendedName>
        <fullName evidence="3">F-box domain-containing protein</fullName>
    </recommendedName>
</protein>
<comment type="caution">
    <text evidence="1">The sequence shown here is derived from an EMBL/GenBank/DDBJ whole genome shotgun (WGS) entry which is preliminary data.</text>
</comment>
<evidence type="ECO:0008006" key="3">
    <source>
        <dbReference type="Google" id="ProtNLM"/>
    </source>
</evidence>
<dbReference type="Proteomes" id="UP001565368">
    <property type="component" value="Unassembled WGS sequence"/>
</dbReference>
<sequence length="300" mass="33465">MEQILDRVLVHCDYDTLVTFGQVSKAARKKVDDQLLRHAAFLPSPGSAWGHWHLVPPASRQSSPPWAGSLPRAPSSVFVLDLPGTFALSTVQMFTSVHTIRRWGGTQNFVIQFPATIPMLVDYVDLTLNEKPMHATYIPTGTRLSITHVKYPHASPQPCIQIGGRLAQGDSVIVLWPCGPPPHPRVSTLHTKLLLHLFAAIAQQHLNPLHRITIVGLEKVHPFNLGPIRPTSTTPEAIFSFFAATIKAIYRAHVWNEVVVAGLIQRTRLVTHERWAAELGNVIGTEWEDDELYKASFMRN</sequence>
<dbReference type="EMBL" id="JBBXJM010000002">
    <property type="protein sequence ID" value="KAL1412229.1"/>
    <property type="molecule type" value="Genomic_DNA"/>
</dbReference>
<dbReference type="GeneID" id="95984283"/>
<proteinExistence type="predicted"/>
<evidence type="ECO:0000313" key="2">
    <source>
        <dbReference type="Proteomes" id="UP001565368"/>
    </source>
</evidence>
<evidence type="ECO:0000313" key="1">
    <source>
        <dbReference type="EMBL" id="KAL1412229.1"/>
    </source>
</evidence>
<accession>A0ABR3QBW6</accession>
<keyword evidence="2" id="KW-1185">Reference proteome</keyword>
<dbReference type="RefSeq" id="XP_069212173.1">
    <property type="nucleotide sequence ID" value="XM_069351787.1"/>
</dbReference>
<reference evidence="1 2" key="1">
    <citation type="submission" date="2023-08" db="EMBL/GenBank/DDBJ databases">
        <title>Annotated Genome Sequence of Vanrija albida AlHP1.</title>
        <authorList>
            <person name="Herzog R."/>
        </authorList>
    </citation>
    <scope>NUCLEOTIDE SEQUENCE [LARGE SCALE GENOMIC DNA]</scope>
    <source>
        <strain evidence="1 2">AlHP1</strain>
    </source>
</reference>
<gene>
    <name evidence="1" type="ORF">Q8F55_003240</name>
</gene>
<name>A0ABR3QBW6_9TREE</name>